<evidence type="ECO:0000256" key="15">
    <source>
        <dbReference type="ARBA" id="ARBA00022989"/>
    </source>
</evidence>
<dbReference type="Pfam" id="PF00691">
    <property type="entry name" value="OmpA"/>
    <property type="match status" value="1"/>
</dbReference>
<dbReference type="Gene3D" id="6.10.280.130">
    <property type="match status" value="1"/>
</dbReference>
<dbReference type="PROSITE" id="PS51123">
    <property type="entry name" value="OMPA_2"/>
    <property type="match status" value="1"/>
</dbReference>
<keyword evidence="19 22" id="KW-0472">Membrane</keyword>
<dbReference type="PANTHER" id="PTHR33751">
    <property type="entry name" value="CBB3-TYPE CYTOCHROME C OXIDASE SUBUNIT FIXP"/>
    <property type="match status" value="1"/>
</dbReference>
<keyword evidence="9" id="KW-0679">Respiratory chain</keyword>
<keyword evidence="7" id="KW-0997">Cell inner membrane</keyword>
<keyword evidence="11 21" id="KW-0479">Metal-binding</keyword>
<keyword evidence="16" id="KW-0560">Oxidoreductase</keyword>
<comment type="pathway">
    <text evidence="3">Energy metabolism; oxidative phosphorylation.</text>
</comment>
<keyword evidence="15 24" id="KW-1133">Transmembrane helix</keyword>
<dbReference type="InterPro" id="IPR004678">
    <property type="entry name" value="Cyt_c_oxidase_cbb3_su3"/>
</dbReference>
<evidence type="ECO:0000313" key="27">
    <source>
        <dbReference type="EMBL" id="URD67809.1"/>
    </source>
</evidence>
<dbReference type="PRINTS" id="PR00605">
    <property type="entry name" value="CYTCHROMECIC"/>
</dbReference>
<organism evidence="27 28">
    <name type="scientific">Conchiformibius steedae DSM 2580</name>
    <dbReference type="NCBI Taxonomy" id="1121352"/>
    <lineage>
        <taxon>Bacteria</taxon>
        <taxon>Pseudomonadati</taxon>
        <taxon>Pseudomonadota</taxon>
        <taxon>Betaproteobacteria</taxon>
        <taxon>Neisseriales</taxon>
        <taxon>Neisseriaceae</taxon>
        <taxon>Conchiformibius</taxon>
    </lineage>
</organism>
<evidence type="ECO:0000256" key="20">
    <source>
        <dbReference type="ARBA" id="ARBA00029635"/>
    </source>
</evidence>
<feature type="domain" description="Cytochrome c" evidence="25">
    <location>
        <begin position="222"/>
        <end position="302"/>
    </location>
</feature>
<feature type="domain" description="Cytochrome c" evidence="25">
    <location>
        <begin position="136"/>
        <end position="215"/>
    </location>
</feature>
<evidence type="ECO:0000256" key="21">
    <source>
        <dbReference type="PROSITE-ProRule" id="PRU00433"/>
    </source>
</evidence>
<protein>
    <recommendedName>
        <fullName evidence="20">Cytochrome c oxidase subunit III</fullName>
    </recommendedName>
</protein>
<evidence type="ECO:0000256" key="11">
    <source>
        <dbReference type="ARBA" id="ARBA00022723"/>
    </source>
</evidence>
<keyword evidence="12" id="KW-0677">Repeat</keyword>
<name>A0AAE9L076_9NEIS</name>
<dbReference type="CDD" id="cd07185">
    <property type="entry name" value="OmpA_C-like"/>
    <property type="match status" value="1"/>
</dbReference>
<dbReference type="GO" id="GO:0009055">
    <property type="term" value="F:electron transfer activity"/>
    <property type="evidence" value="ECO:0007669"/>
    <property type="project" value="InterPro"/>
</dbReference>
<dbReference type="Pfam" id="PF14715">
    <property type="entry name" value="FixP_N"/>
    <property type="match status" value="1"/>
</dbReference>
<dbReference type="GO" id="GO:0005886">
    <property type="term" value="C:plasma membrane"/>
    <property type="evidence" value="ECO:0007669"/>
    <property type="project" value="UniProtKB-SubCell"/>
</dbReference>
<evidence type="ECO:0000256" key="7">
    <source>
        <dbReference type="ARBA" id="ARBA00022519"/>
    </source>
</evidence>
<dbReference type="AlphaFoldDB" id="A0AAE9L076"/>
<feature type="transmembrane region" description="Helical" evidence="24">
    <location>
        <begin position="64"/>
        <end position="83"/>
    </location>
</feature>
<evidence type="ECO:0000256" key="12">
    <source>
        <dbReference type="ARBA" id="ARBA00022737"/>
    </source>
</evidence>
<evidence type="ECO:0000259" key="25">
    <source>
        <dbReference type="PROSITE" id="PS51007"/>
    </source>
</evidence>
<proteinExistence type="inferred from homology"/>
<dbReference type="PRINTS" id="PR01021">
    <property type="entry name" value="OMPADOMAIN"/>
</dbReference>
<evidence type="ECO:0000259" key="26">
    <source>
        <dbReference type="PROSITE" id="PS51123"/>
    </source>
</evidence>
<evidence type="ECO:0000256" key="4">
    <source>
        <dbReference type="ARBA" id="ARBA00006113"/>
    </source>
</evidence>
<dbReference type="InterPro" id="IPR009056">
    <property type="entry name" value="Cyt_c-like_dom"/>
</dbReference>
<feature type="domain" description="OmpA-like" evidence="26">
    <location>
        <begin position="373"/>
        <end position="481"/>
    </location>
</feature>
<evidence type="ECO:0000256" key="23">
    <source>
        <dbReference type="SAM" id="MobiDB-lite"/>
    </source>
</evidence>
<dbReference type="GO" id="GO:1902600">
    <property type="term" value="P:proton transmembrane transport"/>
    <property type="evidence" value="ECO:0007669"/>
    <property type="project" value="UniProtKB-KW"/>
</dbReference>
<dbReference type="Gene3D" id="3.30.1330.60">
    <property type="entry name" value="OmpA-like domain"/>
    <property type="match status" value="1"/>
</dbReference>
<dbReference type="InterPro" id="IPR008168">
    <property type="entry name" value="Cyt_C_IC"/>
</dbReference>
<dbReference type="Proteomes" id="UP001056819">
    <property type="component" value="Chromosome"/>
</dbReference>
<dbReference type="InterPro" id="IPR032858">
    <property type="entry name" value="CcoP_N"/>
</dbReference>
<comment type="cofactor">
    <cofactor evidence="1">
        <name>heme c</name>
        <dbReference type="ChEBI" id="CHEBI:61717"/>
    </cofactor>
</comment>
<evidence type="ECO:0000256" key="8">
    <source>
        <dbReference type="ARBA" id="ARBA00022617"/>
    </source>
</evidence>
<dbReference type="InterPro" id="IPR006664">
    <property type="entry name" value="OMP_bac"/>
</dbReference>
<dbReference type="InterPro" id="IPR050597">
    <property type="entry name" value="Cytochrome_c_Oxidase_Subunit"/>
</dbReference>
<evidence type="ECO:0000256" key="19">
    <source>
        <dbReference type="ARBA" id="ARBA00023136"/>
    </source>
</evidence>
<evidence type="ECO:0000256" key="18">
    <source>
        <dbReference type="ARBA" id="ARBA00023065"/>
    </source>
</evidence>
<comment type="similarity">
    <text evidence="4">Belongs to the CcoP / FixP family.</text>
</comment>
<dbReference type="InterPro" id="IPR036737">
    <property type="entry name" value="OmpA-like_sf"/>
</dbReference>
<dbReference type="InterPro" id="IPR006665">
    <property type="entry name" value="OmpA-like"/>
</dbReference>
<feature type="region of interest" description="Disordered" evidence="23">
    <location>
        <begin position="459"/>
        <end position="481"/>
    </location>
</feature>
<evidence type="ECO:0000256" key="16">
    <source>
        <dbReference type="ARBA" id="ARBA00023002"/>
    </source>
</evidence>
<evidence type="ECO:0000256" key="22">
    <source>
        <dbReference type="PROSITE-ProRule" id="PRU00473"/>
    </source>
</evidence>
<evidence type="ECO:0000256" key="1">
    <source>
        <dbReference type="ARBA" id="ARBA00001926"/>
    </source>
</evidence>
<keyword evidence="13" id="KW-0375">Hydrogen ion transport</keyword>
<dbReference type="Gene3D" id="1.10.760.10">
    <property type="entry name" value="Cytochrome c-like domain"/>
    <property type="match status" value="2"/>
</dbReference>
<evidence type="ECO:0000256" key="5">
    <source>
        <dbReference type="ARBA" id="ARBA00022448"/>
    </source>
</evidence>
<feature type="compositionally biased region" description="Basic and acidic residues" evidence="23">
    <location>
        <begin position="471"/>
        <end position="481"/>
    </location>
</feature>
<feature type="transmembrane region" description="Helical" evidence="24">
    <location>
        <begin position="12"/>
        <end position="30"/>
    </location>
</feature>
<dbReference type="GO" id="GO:0020037">
    <property type="term" value="F:heme binding"/>
    <property type="evidence" value="ECO:0007669"/>
    <property type="project" value="InterPro"/>
</dbReference>
<dbReference type="InterPro" id="IPR036909">
    <property type="entry name" value="Cyt_c-like_dom_sf"/>
</dbReference>
<gene>
    <name evidence="27" type="primary">ccoP</name>
    <name evidence="27" type="ORF">LNQ82_01200</name>
</gene>
<evidence type="ECO:0000256" key="3">
    <source>
        <dbReference type="ARBA" id="ARBA00004673"/>
    </source>
</evidence>
<keyword evidence="14" id="KW-0249">Electron transport</keyword>
<sequence length="481" mass="52110">MESQFTSSFWHWYIVAIVVASFIFVIWVLLSQDKVKPLKKGEEVKTTGHAWDGIEEYNNGLPRWWFWMFICTILFGIAYLFAYPGLGDYRGWKFAEGHWSSKNQYEQEMKAAEQEVAPLYAKYAGMPVEQVAKDADAMKIGQNLFNTYCIQCHGSDAQGSRGFPNLTDTDWLYGGTAEHIRESIEKGRVGVMQPWGPKLGEERVKDAANYVMSLSGKEHNEDRALRGKEVFAANCAVCHGEDGGGKQNMAPNLTDDVWLWGGSEKAIIETITGGRHNQMPAWGGFLSKEKIHMLTAYVWGKSHPDGKGLPTDTQNAVGGKVPAADKAAADKPQAAASVASAPVAASPVVASAPAASAVIEQAVEASAPAADKAEVKLENGVLKFYFATARSDVAPEAVKVAAEAVKAAKAGKKLVISGFADSTGNAAANERLSKRRAQAVQAFLVQQGVKIENIELRKPENTTGAKGNNAEGRRVEVKIEG</sequence>
<evidence type="ECO:0000256" key="24">
    <source>
        <dbReference type="SAM" id="Phobius"/>
    </source>
</evidence>
<evidence type="ECO:0000256" key="14">
    <source>
        <dbReference type="ARBA" id="ARBA00022982"/>
    </source>
</evidence>
<dbReference type="EMBL" id="CP097501">
    <property type="protein sequence ID" value="URD67809.1"/>
    <property type="molecule type" value="Genomic_DNA"/>
</dbReference>
<comment type="subcellular location">
    <subcellularLocation>
        <location evidence="2">Cell inner membrane</location>
    </subcellularLocation>
</comment>
<keyword evidence="17 21" id="KW-0408">Iron</keyword>
<dbReference type="PROSITE" id="PS51007">
    <property type="entry name" value="CYTC"/>
    <property type="match status" value="2"/>
</dbReference>
<evidence type="ECO:0000313" key="28">
    <source>
        <dbReference type="Proteomes" id="UP001056819"/>
    </source>
</evidence>
<evidence type="ECO:0000256" key="6">
    <source>
        <dbReference type="ARBA" id="ARBA00022475"/>
    </source>
</evidence>
<accession>A0AAE9L076</accession>
<dbReference type="InterPro" id="IPR038414">
    <property type="entry name" value="CcoP_N_sf"/>
</dbReference>
<keyword evidence="10 24" id="KW-0812">Transmembrane</keyword>
<keyword evidence="18" id="KW-0406">Ion transport</keyword>
<dbReference type="GO" id="GO:0016491">
    <property type="term" value="F:oxidoreductase activity"/>
    <property type="evidence" value="ECO:0007669"/>
    <property type="project" value="UniProtKB-KW"/>
</dbReference>
<evidence type="ECO:0000256" key="2">
    <source>
        <dbReference type="ARBA" id="ARBA00004533"/>
    </source>
</evidence>
<evidence type="ECO:0000256" key="9">
    <source>
        <dbReference type="ARBA" id="ARBA00022660"/>
    </source>
</evidence>
<dbReference type="PANTHER" id="PTHR33751:SF1">
    <property type="entry name" value="CBB3-TYPE CYTOCHROME C OXIDASE SUBUNIT FIXP"/>
    <property type="match status" value="1"/>
</dbReference>
<keyword evidence="6" id="KW-1003">Cell membrane</keyword>
<evidence type="ECO:0000256" key="17">
    <source>
        <dbReference type="ARBA" id="ARBA00023004"/>
    </source>
</evidence>
<dbReference type="RefSeq" id="WP_084481847.1">
    <property type="nucleotide sequence ID" value="NZ_CP097501.1"/>
</dbReference>
<evidence type="ECO:0000256" key="13">
    <source>
        <dbReference type="ARBA" id="ARBA00022781"/>
    </source>
</evidence>
<keyword evidence="5" id="KW-0813">Transport</keyword>
<keyword evidence="8 21" id="KW-0349">Heme</keyword>
<reference evidence="27" key="1">
    <citation type="submission" date="2022-05" db="EMBL/GenBank/DDBJ databases">
        <title>Alysiella filiformis genome sequencing.</title>
        <authorList>
            <person name="Viehboeck T."/>
        </authorList>
    </citation>
    <scope>NUCLEOTIDE SEQUENCE</scope>
    <source>
        <strain evidence="27">DSM 2580</strain>
    </source>
</reference>
<dbReference type="SUPFAM" id="SSF103088">
    <property type="entry name" value="OmpA-like"/>
    <property type="match status" value="1"/>
</dbReference>
<dbReference type="GO" id="GO:0005506">
    <property type="term" value="F:iron ion binding"/>
    <property type="evidence" value="ECO:0007669"/>
    <property type="project" value="InterPro"/>
</dbReference>
<evidence type="ECO:0000256" key="10">
    <source>
        <dbReference type="ARBA" id="ARBA00022692"/>
    </source>
</evidence>
<dbReference type="SUPFAM" id="SSF46626">
    <property type="entry name" value="Cytochrome c"/>
    <property type="match status" value="2"/>
</dbReference>
<dbReference type="Pfam" id="PF13442">
    <property type="entry name" value="Cytochrome_CBB3"/>
    <property type="match status" value="2"/>
</dbReference>
<dbReference type="NCBIfam" id="TIGR00782">
    <property type="entry name" value="ccoP"/>
    <property type="match status" value="1"/>
</dbReference>